<sequence length="165" mass="19208">MSVNKNYDEWDSKETTTPAASIPKPEKQKKAAMKKVYGEDDSYFKMAVYFHGLVKNVAKEAGIEHLIARANLQTWADDFRKLVELEKIEKRLAKDVMDWVVTDNFWRTNILSASTFRKQFAKLAMQMASQKKPSQPKKQIDSRDKDIEFQQWVARGGDPNDFNWN</sequence>
<protein>
    <submittedName>
        <fullName evidence="2">Uncharacterized protein</fullName>
    </submittedName>
</protein>
<evidence type="ECO:0000313" key="2">
    <source>
        <dbReference type="EMBL" id="KWW18003.1"/>
    </source>
</evidence>
<dbReference type="Proteomes" id="UP000064189">
    <property type="component" value="Unassembled WGS sequence"/>
</dbReference>
<organism evidence="2 3">
    <name type="scientific">Peribacillus simplex</name>
    <dbReference type="NCBI Taxonomy" id="1478"/>
    <lineage>
        <taxon>Bacteria</taxon>
        <taxon>Bacillati</taxon>
        <taxon>Bacillota</taxon>
        <taxon>Bacilli</taxon>
        <taxon>Bacillales</taxon>
        <taxon>Bacillaceae</taxon>
        <taxon>Peribacillus</taxon>
    </lineage>
</organism>
<reference evidence="2 3" key="1">
    <citation type="submission" date="2015-11" db="EMBL/GenBank/DDBJ databases">
        <title>Genome Sequence of Bacillus simplex strain VanAntwerpen2.</title>
        <authorList>
            <person name="Couger M.B."/>
        </authorList>
    </citation>
    <scope>NUCLEOTIDE SEQUENCE [LARGE SCALE GENOMIC DNA]</scope>
    <source>
        <strain evidence="2 3">VanAntwerpen02</strain>
    </source>
</reference>
<feature type="region of interest" description="Disordered" evidence="1">
    <location>
        <begin position="1"/>
        <end position="27"/>
    </location>
</feature>
<dbReference type="AlphaFoldDB" id="A0A109MXK4"/>
<evidence type="ECO:0000256" key="1">
    <source>
        <dbReference type="SAM" id="MobiDB-lite"/>
    </source>
</evidence>
<feature type="compositionally biased region" description="Basic and acidic residues" evidence="1">
    <location>
        <begin position="1"/>
        <end position="14"/>
    </location>
</feature>
<dbReference type="EMBL" id="LNNH01000025">
    <property type="protein sequence ID" value="KWW18003.1"/>
    <property type="molecule type" value="Genomic_DNA"/>
</dbReference>
<accession>A0A109MXK4</accession>
<proteinExistence type="predicted"/>
<evidence type="ECO:0000313" key="3">
    <source>
        <dbReference type="Proteomes" id="UP000064189"/>
    </source>
</evidence>
<name>A0A109MXK4_9BACI</name>
<keyword evidence="3" id="KW-1185">Reference proteome</keyword>
<comment type="caution">
    <text evidence="2">The sequence shown here is derived from an EMBL/GenBank/DDBJ whole genome shotgun (WGS) entry which is preliminary data.</text>
</comment>
<gene>
    <name evidence="2" type="ORF">AS888_20730</name>
</gene>